<protein>
    <recommendedName>
        <fullName evidence="2">F-box domain-containing protein</fullName>
    </recommendedName>
</protein>
<name>A0AAD2HWY4_9AGAR</name>
<organism evidence="3 4">
    <name type="scientific">Mycena citricolor</name>
    <dbReference type="NCBI Taxonomy" id="2018698"/>
    <lineage>
        <taxon>Eukaryota</taxon>
        <taxon>Fungi</taxon>
        <taxon>Dikarya</taxon>
        <taxon>Basidiomycota</taxon>
        <taxon>Agaricomycotina</taxon>
        <taxon>Agaricomycetes</taxon>
        <taxon>Agaricomycetidae</taxon>
        <taxon>Agaricales</taxon>
        <taxon>Marasmiineae</taxon>
        <taxon>Mycenaceae</taxon>
        <taxon>Mycena</taxon>
    </lineage>
</organism>
<keyword evidence="4" id="KW-1185">Reference proteome</keyword>
<evidence type="ECO:0000259" key="2">
    <source>
        <dbReference type="PROSITE" id="PS50181"/>
    </source>
</evidence>
<feature type="compositionally biased region" description="Polar residues" evidence="1">
    <location>
        <begin position="14"/>
        <end position="24"/>
    </location>
</feature>
<comment type="caution">
    <text evidence="3">The sequence shown here is derived from an EMBL/GenBank/DDBJ whole genome shotgun (WGS) entry which is preliminary data.</text>
</comment>
<feature type="region of interest" description="Disordered" evidence="1">
    <location>
        <begin position="1"/>
        <end position="24"/>
    </location>
</feature>
<dbReference type="Proteomes" id="UP001295794">
    <property type="component" value="Unassembled WGS sequence"/>
</dbReference>
<evidence type="ECO:0000256" key="1">
    <source>
        <dbReference type="SAM" id="MobiDB-lite"/>
    </source>
</evidence>
<accession>A0AAD2HWY4</accession>
<evidence type="ECO:0000313" key="4">
    <source>
        <dbReference type="Proteomes" id="UP001295794"/>
    </source>
</evidence>
<dbReference type="SUPFAM" id="SSF81383">
    <property type="entry name" value="F-box domain"/>
    <property type="match status" value="1"/>
</dbReference>
<dbReference type="Gene3D" id="1.20.1280.50">
    <property type="match status" value="1"/>
</dbReference>
<dbReference type="InterPro" id="IPR001810">
    <property type="entry name" value="F-box_dom"/>
</dbReference>
<dbReference type="EMBL" id="CAVNYO010000460">
    <property type="protein sequence ID" value="CAK5282695.1"/>
    <property type="molecule type" value="Genomic_DNA"/>
</dbReference>
<dbReference type="InterPro" id="IPR036047">
    <property type="entry name" value="F-box-like_dom_sf"/>
</dbReference>
<sequence length="514" mass="56359">MSSFLKKWGLRSPTAPSEVSSVKTRLSSTPILPQESEHGFAALPNELIPSILSHLVLSEPQPPKTLINLAQVSRRFNDLATRAWLSLYGVTAAGIAKGCLAIRTDDSEAAAHALKSALFFRTNDGPGVQELRWIAEKDSLDVRGVEELASVVHWAAALSRSDDAGLSLHIDLGMDGIQAALTSRSMARAVVLLFRAMTDCTRAVTAVVMTDGLLTCRPGGLKKWSPSTGNYDGTWKAANSYASITMHDRSKQSVPTIRTMQTLSATFHPRAEKLWNTVVLDADTLTDLQLTIKLAPNEWDAVLGSLHLPALVCVGLWAPEISVETSTRFLNRHRRVTTIKNMTAYSVLEASGAPLSLPKLQTLNALVPFVLHVLSPGDADARFPHLAHIELRQHAQLPDCLRLLASHLPTLSALTLWTLHAMHFTSWPVLPNLRRITFNECRIPASGGSFDSIMTPKTFPALSKVEVNYTWSGSGDVLLSVKQIRKDRRVFADRVRVLHPGVQNFVFDGQVLNF</sequence>
<dbReference type="PROSITE" id="PS50181">
    <property type="entry name" value="FBOX"/>
    <property type="match status" value="1"/>
</dbReference>
<evidence type="ECO:0000313" key="3">
    <source>
        <dbReference type="EMBL" id="CAK5282695.1"/>
    </source>
</evidence>
<dbReference type="CDD" id="cd09917">
    <property type="entry name" value="F-box_SF"/>
    <property type="match status" value="1"/>
</dbReference>
<dbReference type="AlphaFoldDB" id="A0AAD2HWY4"/>
<gene>
    <name evidence="3" type="ORF">MYCIT1_LOCUS34660</name>
</gene>
<dbReference type="Pfam" id="PF12937">
    <property type="entry name" value="F-box-like"/>
    <property type="match status" value="1"/>
</dbReference>
<proteinExistence type="predicted"/>
<feature type="domain" description="F-box" evidence="2">
    <location>
        <begin position="37"/>
        <end position="87"/>
    </location>
</feature>
<reference evidence="3" key="1">
    <citation type="submission" date="2023-11" db="EMBL/GenBank/DDBJ databases">
        <authorList>
            <person name="De Vega J J."/>
            <person name="De Vega J J."/>
        </authorList>
    </citation>
    <scope>NUCLEOTIDE SEQUENCE</scope>
</reference>